<accession>A0ABW5NFB1</accession>
<dbReference type="Proteomes" id="UP001597459">
    <property type="component" value="Unassembled WGS sequence"/>
</dbReference>
<keyword evidence="2" id="KW-1185">Reference proteome</keyword>
<dbReference type="InterPro" id="IPR025368">
    <property type="entry name" value="DUF4272"/>
</dbReference>
<comment type="caution">
    <text evidence="1">The sequence shown here is derived from an EMBL/GenBank/DDBJ whole genome shotgun (WGS) entry which is preliminary data.</text>
</comment>
<evidence type="ECO:0000313" key="1">
    <source>
        <dbReference type="EMBL" id="MFD2592899.1"/>
    </source>
</evidence>
<gene>
    <name evidence="1" type="ORF">ACFSTE_18825</name>
</gene>
<sequence length="408" mass="46613">MENYCTLYAHKSCYEEIKEIVKQTLPKARITDTNTEGGKTMLVSRKKGIFGSRQFFQISYREREKLSYTIDSVTDALTRNLTGMIGYVDAIQTSNQEIQQLLIEKIRTINAEFPILHKGDMDDEIALVTEKISEALDTIAFVSPGSPIGKSASQHFLNNNLELLLDADGVSKVSSLSVEIDAAYFDGNQQDITDEQKERKQANEKILERLEIKTNQHLPCLPSEKEILFRTPKEIAERVVGLALTNIVAFNGISGEQAIAYAKKHGVYYVLTPNEIDFLTNPTEEKKHRESWKCEGIWVLMWALNIISDLGAMDQLVNLDEISEEAYPIGAEKDPNIFINRCLVFRDKNQILDMADLYYRADWACVDARIGENEIKSLNPGLVYERHYAFNWLIRYRDQEWDDVSCDT</sequence>
<name>A0ABW5NFB1_9FLAO</name>
<proteinExistence type="predicted"/>
<reference evidence="2" key="1">
    <citation type="journal article" date="2019" name="Int. J. Syst. Evol. Microbiol.">
        <title>The Global Catalogue of Microorganisms (GCM) 10K type strain sequencing project: providing services to taxonomists for standard genome sequencing and annotation.</title>
        <authorList>
            <consortium name="The Broad Institute Genomics Platform"/>
            <consortium name="The Broad Institute Genome Sequencing Center for Infectious Disease"/>
            <person name="Wu L."/>
            <person name="Ma J."/>
        </authorList>
    </citation>
    <scope>NUCLEOTIDE SEQUENCE [LARGE SCALE GENOMIC DNA]</scope>
    <source>
        <strain evidence="2">KCTC 42423</strain>
    </source>
</reference>
<dbReference type="RefSeq" id="WP_378255072.1">
    <property type="nucleotide sequence ID" value="NZ_JBHSJV010000001.1"/>
</dbReference>
<protein>
    <submittedName>
        <fullName evidence="1">DUF4272 domain-containing protein</fullName>
    </submittedName>
</protein>
<dbReference type="EMBL" id="JBHULX010000039">
    <property type="protein sequence ID" value="MFD2592899.1"/>
    <property type="molecule type" value="Genomic_DNA"/>
</dbReference>
<organism evidence="1 2">
    <name type="scientific">Aquimarina hainanensis</name>
    <dbReference type="NCBI Taxonomy" id="1578017"/>
    <lineage>
        <taxon>Bacteria</taxon>
        <taxon>Pseudomonadati</taxon>
        <taxon>Bacteroidota</taxon>
        <taxon>Flavobacteriia</taxon>
        <taxon>Flavobacteriales</taxon>
        <taxon>Flavobacteriaceae</taxon>
        <taxon>Aquimarina</taxon>
    </lineage>
</organism>
<dbReference type="Pfam" id="PF14094">
    <property type="entry name" value="DUF4272"/>
    <property type="match status" value="1"/>
</dbReference>
<evidence type="ECO:0000313" key="2">
    <source>
        <dbReference type="Proteomes" id="UP001597459"/>
    </source>
</evidence>